<dbReference type="AlphaFoldDB" id="A0A9W9AUL4"/>
<organism evidence="2 3">
    <name type="scientific">Lentinula aciculospora</name>
    <dbReference type="NCBI Taxonomy" id="153920"/>
    <lineage>
        <taxon>Eukaryota</taxon>
        <taxon>Fungi</taxon>
        <taxon>Dikarya</taxon>
        <taxon>Basidiomycota</taxon>
        <taxon>Agaricomycotina</taxon>
        <taxon>Agaricomycetes</taxon>
        <taxon>Agaricomycetidae</taxon>
        <taxon>Agaricales</taxon>
        <taxon>Marasmiineae</taxon>
        <taxon>Omphalotaceae</taxon>
        <taxon>Lentinula</taxon>
    </lineage>
</organism>
<keyword evidence="3" id="KW-1185">Reference proteome</keyword>
<sequence length="130" mass="14748">MRITFFYVVIMGLVSTICTAPLNAMKNFNLNETHGFSSSSGQHPDSGARILRRSEKPPRLLLSEKLPEGSAQIRYIGEHQGPDIEYEENIANYPKLSPAATKISKALFHWFQLPVHQVLFFTNKFIDDKP</sequence>
<keyword evidence="1" id="KW-0732">Signal</keyword>
<dbReference type="Proteomes" id="UP001150266">
    <property type="component" value="Unassembled WGS sequence"/>
</dbReference>
<feature type="chain" id="PRO_5040900392" evidence="1">
    <location>
        <begin position="20"/>
        <end position="130"/>
    </location>
</feature>
<feature type="signal peptide" evidence="1">
    <location>
        <begin position="1"/>
        <end position="19"/>
    </location>
</feature>
<reference evidence="2" key="1">
    <citation type="submission" date="2022-08" db="EMBL/GenBank/DDBJ databases">
        <title>A Global Phylogenomic Analysis of the Shiitake Genus Lentinula.</title>
        <authorList>
            <consortium name="DOE Joint Genome Institute"/>
            <person name="Sierra-Patev S."/>
            <person name="Min B."/>
            <person name="Naranjo-Ortiz M."/>
            <person name="Looney B."/>
            <person name="Konkel Z."/>
            <person name="Slot J.C."/>
            <person name="Sakamoto Y."/>
            <person name="Steenwyk J.L."/>
            <person name="Rokas A."/>
            <person name="Carro J."/>
            <person name="Camarero S."/>
            <person name="Ferreira P."/>
            <person name="Molpeceres G."/>
            <person name="Ruiz-Duenas F.J."/>
            <person name="Serrano A."/>
            <person name="Henrissat B."/>
            <person name="Drula E."/>
            <person name="Hughes K.W."/>
            <person name="Mata J.L."/>
            <person name="Ishikawa N.K."/>
            <person name="Vargas-Isla R."/>
            <person name="Ushijima S."/>
            <person name="Smith C.A."/>
            <person name="Ahrendt S."/>
            <person name="Andreopoulos W."/>
            <person name="He G."/>
            <person name="Labutti K."/>
            <person name="Lipzen A."/>
            <person name="Ng V."/>
            <person name="Riley R."/>
            <person name="Sandor L."/>
            <person name="Barry K."/>
            <person name="Martinez A.T."/>
            <person name="Xiao Y."/>
            <person name="Gibbons J.G."/>
            <person name="Terashima K."/>
            <person name="Grigoriev I.V."/>
            <person name="Hibbett D.S."/>
        </authorList>
    </citation>
    <scope>NUCLEOTIDE SEQUENCE</scope>
    <source>
        <strain evidence="2">JLM2183</strain>
    </source>
</reference>
<dbReference type="EMBL" id="JAOTPV010000001">
    <property type="protein sequence ID" value="KAJ4490993.1"/>
    <property type="molecule type" value="Genomic_DNA"/>
</dbReference>
<accession>A0A9W9AUL4</accession>
<protein>
    <submittedName>
        <fullName evidence="2">Uncharacterized protein</fullName>
    </submittedName>
</protein>
<evidence type="ECO:0000256" key="1">
    <source>
        <dbReference type="SAM" id="SignalP"/>
    </source>
</evidence>
<name>A0A9W9AUL4_9AGAR</name>
<evidence type="ECO:0000313" key="3">
    <source>
        <dbReference type="Proteomes" id="UP001150266"/>
    </source>
</evidence>
<gene>
    <name evidence="2" type="ORF">J3R30DRAFT_165611</name>
</gene>
<evidence type="ECO:0000313" key="2">
    <source>
        <dbReference type="EMBL" id="KAJ4490993.1"/>
    </source>
</evidence>
<comment type="caution">
    <text evidence="2">The sequence shown here is derived from an EMBL/GenBank/DDBJ whole genome shotgun (WGS) entry which is preliminary data.</text>
</comment>
<proteinExistence type="predicted"/>